<dbReference type="EMBL" id="QWLV01000001">
    <property type="protein sequence ID" value="RHW19184.1"/>
    <property type="molecule type" value="Genomic_DNA"/>
</dbReference>
<dbReference type="OrthoDB" id="68993at2"/>
<accession>A0A396RRB9</accession>
<dbReference type="Pfam" id="PF10130">
    <property type="entry name" value="PIN_2"/>
    <property type="match status" value="1"/>
</dbReference>
<keyword evidence="3" id="KW-1185">Reference proteome</keyword>
<dbReference type="SUPFAM" id="SSF88723">
    <property type="entry name" value="PIN domain-like"/>
    <property type="match status" value="1"/>
</dbReference>
<evidence type="ECO:0000259" key="1">
    <source>
        <dbReference type="Pfam" id="PF10130"/>
    </source>
</evidence>
<name>A0A396RRB9_9SPHN</name>
<dbReference type="Gene3D" id="3.40.50.1010">
    <property type="entry name" value="5'-nuclease"/>
    <property type="match status" value="1"/>
</dbReference>
<dbReference type="Proteomes" id="UP000266693">
    <property type="component" value="Unassembled WGS sequence"/>
</dbReference>
<protein>
    <submittedName>
        <fullName evidence="2">PIN domain-containing protein</fullName>
    </submittedName>
</protein>
<sequence>MTALVVDANIILSALLGRSLPTLEDIAGRGVELFVPVIQWIEVQAVLRHLRPESVNELMTQAAAFVDILPLEAFVPFEGRARERLENGQEDWAVLASAMALEAGIWSKDRDFFGVGVPVWTTSNIRFVEGGR</sequence>
<dbReference type="InterPro" id="IPR029060">
    <property type="entry name" value="PIN-like_dom_sf"/>
</dbReference>
<feature type="domain" description="PIN" evidence="1">
    <location>
        <begin position="5"/>
        <end position="127"/>
    </location>
</feature>
<dbReference type="RefSeq" id="WP_118862692.1">
    <property type="nucleotide sequence ID" value="NZ_QWLV01000001.1"/>
</dbReference>
<proteinExistence type="predicted"/>
<dbReference type="InterPro" id="IPR002716">
    <property type="entry name" value="PIN_dom"/>
</dbReference>
<dbReference type="AlphaFoldDB" id="A0A396RRB9"/>
<reference evidence="2 3" key="1">
    <citation type="submission" date="2018-08" db="EMBL/GenBank/DDBJ databases">
        <title>The multiple taxonomic identification of Sphingomonas gilva.</title>
        <authorList>
            <person name="Zhu D."/>
            <person name="Zheng S."/>
        </authorList>
    </citation>
    <scope>NUCLEOTIDE SEQUENCE [LARGE SCALE GENOMIC DNA]</scope>
    <source>
        <strain evidence="2 3">ZDH117</strain>
    </source>
</reference>
<gene>
    <name evidence="2" type="ORF">D1610_03485</name>
</gene>
<evidence type="ECO:0000313" key="2">
    <source>
        <dbReference type="EMBL" id="RHW19184.1"/>
    </source>
</evidence>
<evidence type="ECO:0000313" key="3">
    <source>
        <dbReference type="Proteomes" id="UP000266693"/>
    </source>
</evidence>
<comment type="caution">
    <text evidence="2">The sequence shown here is derived from an EMBL/GenBank/DDBJ whole genome shotgun (WGS) entry which is preliminary data.</text>
</comment>
<organism evidence="2 3">
    <name type="scientific">Sphingomonas gilva</name>
    <dbReference type="NCBI Taxonomy" id="2305907"/>
    <lineage>
        <taxon>Bacteria</taxon>
        <taxon>Pseudomonadati</taxon>
        <taxon>Pseudomonadota</taxon>
        <taxon>Alphaproteobacteria</taxon>
        <taxon>Sphingomonadales</taxon>
        <taxon>Sphingomonadaceae</taxon>
        <taxon>Sphingomonas</taxon>
    </lineage>
</organism>